<dbReference type="EMBL" id="LAZR01059418">
    <property type="protein sequence ID" value="KKK67829.1"/>
    <property type="molecule type" value="Genomic_DNA"/>
</dbReference>
<comment type="caution">
    <text evidence="1">The sequence shown here is derived from an EMBL/GenBank/DDBJ whole genome shotgun (WGS) entry which is preliminary data.</text>
</comment>
<sequence length="22" mass="2297">AFPGGMPYVTVLDLVEEEADGS</sequence>
<reference evidence="1" key="1">
    <citation type="journal article" date="2015" name="Nature">
        <title>Complex archaea that bridge the gap between prokaryotes and eukaryotes.</title>
        <authorList>
            <person name="Spang A."/>
            <person name="Saw J.H."/>
            <person name="Jorgensen S.L."/>
            <person name="Zaremba-Niedzwiedzka K."/>
            <person name="Martijn J."/>
            <person name="Lind A.E."/>
            <person name="van Eijk R."/>
            <person name="Schleper C."/>
            <person name="Guy L."/>
            <person name="Ettema T.J."/>
        </authorList>
    </citation>
    <scope>NUCLEOTIDE SEQUENCE</scope>
</reference>
<dbReference type="AlphaFoldDB" id="A0A0F8ZN35"/>
<evidence type="ECO:0000313" key="1">
    <source>
        <dbReference type="EMBL" id="KKK67829.1"/>
    </source>
</evidence>
<organism evidence="1">
    <name type="scientific">marine sediment metagenome</name>
    <dbReference type="NCBI Taxonomy" id="412755"/>
    <lineage>
        <taxon>unclassified sequences</taxon>
        <taxon>metagenomes</taxon>
        <taxon>ecological metagenomes</taxon>
    </lineage>
</organism>
<name>A0A0F8ZN35_9ZZZZ</name>
<gene>
    <name evidence="1" type="ORF">LCGC14_2950170</name>
</gene>
<feature type="non-terminal residue" evidence="1">
    <location>
        <position position="1"/>
    </location>
</feature>
<protein>
    <submittedName>
        <fullName evidence="1">Uncharacterized protein</fullName>
    </submittedName>
</protein>
<accession>A0A0F8ZN35</accession>
<proteinExistence type="predicted"/>